<evidence type="ECO:0000256" key="2">
    <source>
        <dbReference type="ARBA" id="ARBA00022801"/>
    </source>
</evidence>
<dbReference type="PIRSF" id="PIRSF014872">
    <property type="entry name" value="UCP014872"/>
    <property type="match status" value="1"/>
</dbReference>
<keyword evidence="3" id="KW-0720">Serine protease</keyword>
<dbReference type="eggNOG" id="COG1404">
    <property type="taxonomic scope" value="Bacteria"/>
</dbReference>
<dbReference type="GO" id="GO:0004252">
    <property type="term" value="F:serine-type endopeptidase activity"/>
    <property type="evidence" value="ECO:0007669"/>
    <property type="project" value="InterPro"/>
</dbReference>
<name>B1WR81_CROS5</name>
<dbReference type="SUPFAM" id="SSF49785">
    <property type="entry name" value="Galactose-binding domain-like"/>
    <property type="match status" value="1"/>
</dbReference>
<dbReference type="KEGG" id="cyt:cce_0788"/>
<dbReference type="InterPro" id="IPR000209">
    <property type="entry name" value="Peptidase_S8/S53_dom"/>
</dbReference>
<accession>B1WR81</accession>
<dbReference type="PROSITE" id="PS00138">
    <property type="entry name" value="SUBTILASE_SER"/>
    <property type="match status" value="1"/>
</dbReference>
<evidence type="ECO:0000313" key="7">
    <source>
        <dbReference type="Proteomes" id="UP000001203"/>
    </source>
</evidence>
<dbReference type="SUPFAM" id="SSF52743">
    <property type="entry name" value="Subtilisin-like"/>
    <property type="match status" value="1"/>
</dbReference>
<keyword evidence="7" id="KW-1185">Reference proteome</keyword>
<dbReference type="Gene3D" id="3.40.50.200">
    <property type="entry name" value="Peptidase S8/S53 domain"/>
    <property type="match status" value="1"/>
</dbReference>
<comment type="similarity">
    <text evidence="4">Belongs to the peptidase S8 family.</text>
</comment>
<dbReference type="OrthoDB" id="9798386at2"/>
<dbReference type="Gene3D" id="2.60.120.380">
    <property type="match status" value="1"/>
</dbReference>
<organism evidence="6 7">
    <name type="scientific">Crocosphaera subtropica (strain ATCC 51142 / BH68)</name>
    <name type="common">Cyanothece sp. (strain ATCC 51142)</name>
    <dbReference type="NCBI Taxonomy" id="43989"/>
    <lineage>
        <taxon>Bacteria</taxon>
        <taxon>Bacillati</taxon>
        <taxon>Cyanobacteriota</taxon>
        <taxon>Cyanophyceae</taxon>
        <taxon>Oscillatoriophycideae</taxon>
        <taxon>Chroococcales</taxon>
        <taxon>Aphanothecaceae</taxon>
        <taxon>Crocosphaera</taxon>
        <taxon>Crocosphaera subtropica</taxon>
    </lineage>
</organism>
<evidence type="ECO:0000256" key="4">
    <source>
        <dbReference type="PROSITE-ProRule" id="PRU01240"/>
    </source>
</evidence>
<evidence type="ECO:0000313" key="6">
    <source>
        <dbReference type="EMBL" id="ACB50139.1"/>
    </source>
</evidence>
<dbReference type="InterPro" id="IPR023828">
    <property type="entry name" value="Peptidase_S8_Ser-AS"/>
</dbReference>
<protein>
    <recommendedName>
        <fullName evidence="5">Peptidase S8/S53 domain-containing protein</fullName>
    </recommendedName>
</protein>
<dbReference type="Proteomes" id="UP000001203">
    <property type="component" value="Chromosome circular"/>
</dbReference>
<sequence length="533" mass="58782">MKRTVAWVISSLTTVTGIITPSLALNTSTGETGIYAHRLHQQPLNLTGKKIAIGQVEIGRPGIFGFDKIAAWSPTFKLAGVYYQNRDVKSNGNLDNHAAMVASVMVSQDKRLPGVAPDARLYASAIGAIKGGGQPQECLASQHIAQRNSGDVRAINFSFGESLEQDHRKDAKLDGNAHLTQCIDWSSRVHDTLYVIAGNQGTGGIPIPTDHYNGITTAYTTKRDGIYTKVDFANLSALPVGIGRSLIKREINVGPRRAINLTAPGSKVAVYDLAGTIQEVSGTSFAAPHITASVALLQEFGDRQLRNQAPNWSLDSRRHQVNKAVLLNSADKIQDKGNGLLLGMMRTIFSKNHYTWFESDAYRNPDIPVDIQMGTGHLNALRAYQQFSAGQWKPQNPVPAMGWDYETVSKDNDQEYVLSQPLPENSFVSITLVWDRLVELNDRNNNERYDLGENFEDRGINNLDLYLMPANADNTSQSICRSVSRVDNTEHIFCPVTTAGNYKIRVKYQQQVNQGEQPYGLAWWTVPQGSVKP</sequence>
<dbReference type="EMBL" id="CP000806">
    <property type="protein sequence ID" value="ACB50139.1"/>
    <property type="molecule type" value="Genomic_DNA"/>
</dbReference>
<feature type="domain" description="Peptidase S8/S53" evidence="5">
    <location>
        <begin position="89"/>
        <end position="337"/>
    </location>
</feature>
<reference evidence="6 7" key="1">
    <citation type="journal article" date="2008" name="Proc. Natl. Acad. Sci. U.S.A.">
        <title>The genome of Cyanothece 51142, a unicellular diazotrophic cyanobacterium important in the marine nitrogen cycle.</title>
        <authorList>
            <person name="Welsh E.A."/>
            <person name="Liberton M."/>
            <person name="Stoeckel J."/>
            <person name="Loh T."/>
            <person name="Elvitigala T."/>
            <person name="Wang C."/>
            <person name="Wollam A."/>
            <person name="Fulton R.S."/>
            <person name="Clifton S.W."/>
            <person name="Jacobs J.M."/>
            <person name="Aurora R."/>
            <person name="Ghosh B.K."/>
            <person name="Sherman L.A."/>
            <person name="Smith R.D."/>
            <person name="Wilson R.K."/>
            <person name="Pakrasi H.B."/>
        </authorList>
    </citation>
    <scope>NUCLEOTIDE SEQUENCE [LARGE SCALE GENOMIC DNA]</scope>
    <source>
        <strain evidence="7">ATCC 51142 / BH68</strain>
    </source>
</reference>
<dbReference type="HOGENOM" id="CLU_505089_0_0_3"/>
<dbReference type="InterPro" id="IPR036852">
    <property type="entry name" value="Peptidase_S8/S53_dom_sf"/>
</dbReference>
<keyword evidence="1" id="KW-0645">Protease</keyword>
<dbReference type="GO" id="GO:0006508">
    <property type="term" value="P:proteolysis"/>
    <property type="evidence" value="ECO:0007669"/>
    <property type="project" value="UniProtKB-KW"/>
</dbReference>
<comment type="caution">
    <text evidence="4">Lacks conserved residue(s) required for the propagation of feature annotation.</text>
</comment>
<proteinExistence type="inferred from homology"/>
<dbReference type="InterPro" id="IPR016625">
    <property type="entry name" value="UCP014872_subtilisin-rel"/>
</dbReference>
<dbReference type="Pfam" id="PF00082">
    <property type="entry name" value="Peptidase_S8"/>
    <property type="match status" value="1"/>
</dbReference>
<dbReference type="InterPro" id="IPR008979">
    <property type="entry name" value="Galactose-bd-like_sf"/>
</dbReference>
<dbReference type="PROSITE" id="PS51892">
    <property type="entry name" value="SUBTILASE"/>
    <property type="match status" value="1"/>
</dbReference>
<evidence type="ECO:0000256" key="3">
    <source>
        <dbReference type="ARBA" id="ARBA00022825"/>
    </source>
</evidence>
<dbReference type="AlphaFoldDB" id="B1WR81"/>
<keyword evidence="2" id="KW-0378">Hydrolase</keyword>
<dbReference type="RefSeq" id="WP_009546027.1">
    <property type="nucleotide sequence ID" value="NC_010546.1"/>
</dbReference>
<gene>
    <name evidence="6" type="ordered locus">cce_0788</name>
</gene>
<dbReference type="STRING" id="43989.cce_0788"/>
<evidence type="ECO:0000256" key="1">
    <source>
        <dbReference type="ARBA" id="ARBA00022670"/>
    </source>
</evidence>
<evidence type="ECO:0000259" key="5">
    <source>
        <dbReference type="Pfam" id="PF00082"/>
    </source>
</evidence>